<accession>A0A075AHR1</accession>
<evidence type="ECO:0000259" key="3">
    <source>
        <dbReference type="Pfam" id="PF04042"/>
    </source>
</evidence>
<reference evidence="5 6" key="1">
    <citation type="submission" date="2013-11" db="EMBL/GenBank/DDBJ databases">
        <title>Opisthorchis viverrini - life in the bile duct.</title>
        <authorList>
            <person name="Young N.D."/>
            <person name="Nagarajan N."/>
            <person name="Lin S.J."/>
            <person name="Korhonen P.K."/>
            <person name="Jex A.R."/>
            <person name="Hall R.S."/>
            <person name="Safavi-Hemami H."/>
            <person name="Kaewkong W."/>
            <person name="Bertrand D."/>
            <person name="Gao S."/>
            <person name="Seet Q."/>
            <person name="Wongkham S."/>
            <person name="Teh B.T."/>
            <person name="Wongkham C."/>
            <person name="Intapan P.M."/>
            <person name="Maleewong W."/>
            <person name="Yang X."/>
            <person name="Hu M."/>
            <person name="Wang Z."/>
            <person name="Hofmann A."/>
            <person name="Sternberg P.W."/>
            <person name="Tan P."/>
            <person name="Wang J."/>
            <person name="Gasser R.B."/>
        </authorList>
    </citation>
    <scope>NUCLEOTIDE SEQUENCE [LARGE SCALE GENOMIC DNA]</scope>
</reference>
<evidence type="ECO:0000313" key="5">
    <source>
        <dbReference type="EMBL" id="KER30324.1"/>
    </source>
</evidence>
<feature type="domain" description="DNA polymerase alpha/delta/epsilon subunit B" evidence="3">
    <location>
        <begin position="212"/>
        <end position="457"/>
    </location>
</feature>
<evidence type="ECO:0008006" key="7">
    <source>
        <dbReference type="Google" id="ProtNLM"/>
    </source>
</evidence>
<dbReference type="GO" id="GO:0043625">
    <property type="term" value="C:delta DNA polymerase complex"/>
    <property type="evidence" value="ECO:0007669"/>
    <property type="project" value="TreeGrafter"/>
</dbReference>
<dbReference type="InterPro" id="IPR040663">
    <property type="entry name" value="DNA_pol_D_N"/>
</dbReference>
<dbReference type="Gene3D" id="2.40.50.430">
    <property type="match status" value="1"/>
</dbReference>
<dbReference type="PANTHER" id="PTHR10416:SF0">
    <property type="entry name" value="DNA POLYMERASE DELTA SUBUNIT 2"/>
    <property type="match status" value="1"/>
</dbReference>
<dbReference type="AlphaFoldDB" id="A0A075AHR1"/>
<dbReference type="Pfam" id="PF18018">
    <property type="entry name" value="DNA_pol_D_N"/>
    <property type="match status" value="1"/>
</dbReference>
<comment type="similarity">
    <text evidence="1">Belongs to the DNA polymerase delta/II small subunit family.</text>
</comment>
<organism evidence="5 6">
    <name type="scientific">Opisthorchis viverrini</name>
    <name type="common">Southeast Asian liver fluke</name>
    <dbReference type="NCBI Taxonomy" id="6198"/>
    <lineage>
        <taxon>Eukaryota</taxon>
        <taxon>Metazoa</taxon>
        <taxon>Spiralia</taxon>
        <taxon>Lophotrochozoa</taxon>
        <taxon>Platyhelminthes</taxon>
        <taxon>Trematoda</taxon>
        <taxon>Digenea</taxon>
        <taxon>Opisthorchiida</taxon>
        <taxon>Opisthorchiata</taxon>
        <taxon>Opisthorchiidae</taxon>
        <taxon>Opisthorchis</taxon>
    </lineage>
</organism>
<dbReference type="RefSeq" id="XP_009165984.1">
    <property type="nucleotide sequence ID" value="XM_009167720.1"/>
</dbReference>
<dbReference type="InterPro" id="IPR024826">
    <property type="entry name" value="DNA_pol_delta/II_ssu"/>
</dbReference>
<dbReference type="GO" id="GO:0006271">
    <property type="term" value="P:DNA strand elongation involved in DNA replication"/>
    <property type="evidence" value="ECO:0007669"/>
    <property type="project" value="TreeGrafter"/>
</dbReference>
<dbReference type="InterPro" id="IPR007185">
    <property type="entry name" value="DNA_pol_a/d/e_bsu"/>
</dbReference>
<dbReference type="STRING" id="6198.A0A075AHR1"/>
<evidence type="ECO:0000259" key="4">
    <source>
        <dbReference type="Pfam" id="PF18018"/>
    </source>
</evidence>
<dbReference type="Proteomes" id="UP000054324">
    <property type="component" value="Unassembled WGS sequence"/>
</dbReference>
<dbReference type="PANTHER" id="PTHR10416">
    <property type="entry name" value="DNA POLYMERASE DELTA SUBUNIT 2"/>
    <property type="match status" value="1"/>
</dbReference>
<evidence type="ECO:0000256" key="1">
    <source>
        <dbReference type="ARBA" id="ARBA00006035"/>
    </source>
</evidence>
<name>A0A075AHR1_OPIVI</name>
<gene>
    <name evidence="5" type="ORF">T265_13203</name>
</gene>
<dbReference type="KEGG" id="ovi:T265_13203"/>
<evidence type="ECO:0000313" key="6">
    <source>
        <dbReference type="Proteomes" id="UP000054324"/>
    </source>
</evidence>
<dbReference type="CTD" id="20327370"/>
<evidence type="ECO:0000256" key="2">
    <source>
        <dbReference type="ARBA" id="ARBA00022705"/>
    </source>
</evidence>
<keyword evidence="2" id="KW-0235">DNA replication</keyword>
<dbReference type="EMBL" id="KL596663">
    <property type="protein sequence ID" value="KER30324.1"/>
    <property type="molecule type" value="Genomic_DNA"/>
</dbReference>
<keyword evidence="6" id="KW-1185">Reference proteome</keyword>
<feature type="domain" description="DNA polymerase delta subunit OB-fold" evidence="4">
    <location>
        <begin position="33"/>
        <end position="178"/>
    </location>
</feature>
<dbReference type="Gene3D" id="3.60.21.50">
    <property type="match status" value="1"/>
</dbReference>
<dbReference type="OrthoDB" id="3763at2759"/>
<proteinExistence type="inferred from homology"/>
<protein>
    <recommendedName>
        <fullName evidence="7">DNA polymerase delta small subunit</fullName>
    </recommendedName>
</protein>
<sequence>MTVTLSNNVTETAQFCTVPRFVIPECSLSFHRQYSKIYTARFSAAQPVLSAAATRQWAAFEHPNHDQLPIRSLNSLVTDEKCVILGTLYKEMKLKPSILRDLANSEFGQGGVQLQGDTLNTLMSSDDSIFLEDNVQRIRVVMDGLNGVSITNLATGVVVALLGVEPEHAQGSFHVEDILFLEPQPEKPIYSLPTNTKRADWMRFHISGPWLALVSGLDFNGAGQTRPGHSMALQLLADWLRSAGDLHPSTDGVGIVRLMILGDSVQLPTSTDATSGPTHLTQQARYLTRNADAGSVTAMALLDSWLSTLPLGPGHVRSRTAANGLPVDLLPGPSDAASQLLPQQPIHPSAFPLAVARAGGTGCGGLCGRTNPYACSVFGRKILATSGQGVNDLSLYTDLETPCDRMEATLLWGHLAPTCPDTLPGYPLLKNDLLLMETSSADSRLSPDYPDIYVAGCQPGEKPSWRRARLSWKDRSLKPSVHKEPCGALLVAVPRFSQSFSIVLVHLETLDCRVVHFDISAFSDEN</sequence>
<dbReference type="GeneID" id="20327370"/>
<dbReference type="Pfam" id="PF04042">
    <property type="entry name" value="DNA_pol_E_B"/>
    <property type="match status" value="1"/>
</dbReference>
<dbReference type="GO" id="GO:0003677">
    <property type="term" value="F:DNA binding"/>
    <property type="evidence" value="ECO:0007669"/>
    <property type="project" value="InterPro"/>
</dbReference>